<dbReference type="GO" id="GO:0003700">
    <property type="term" value="F:DNA-binding transcription factor activity"/>
    <property type="evidence" value="ECO:0007669"/>
    <property type="project" value="InterPro"/>
</dbReference>
<evidence type="ECO:0000256" key="1">
    <source>
        <dbReference type="ARBA" id="ARBA00023015"/>
    </source>
</evidence>
<dbReference type="Pfam" id="PF00392">
    <property type="entry name" value="GntR"/>
    <property type="match status" value="1"/>
</dbReference>
<protein>
    <submittedName>
        <fullName evidence="5">GntR family transcriptional regulator</fullName>
    </submittedName>
</protein>
<dbReference type="SUPFAM" id="SSF46785">
    <property type="entry name" value="Winged helix' DNA-binding domain"/>
    <property type="match status" value="1"/>
</dbReference>
<comment type="caution">
    <text evidence="5">The sequence shown here is derived from an EMBL/GenBank/DDBJ whole genome shotgun (WGS) entry which is preliminary data.</text>
</comment>
<evidence type="ECO:0000313" key="6">
    <source>
        <dbReference type="Proteomes" id="UP000605992"/>
    </source>
</evidence>
<dbReference type="InterPro" id="IPR036388">
    <property type="entry name" value="WH-like_DNA-bd_sf"/>
</dbReference>
<evidence type="ECO:0000256" key="3">
    <source>
        <dbReference type="ARBA" id="ARBA00023163"/>
    </source>
</evidence>
<dbReference type="PRINTS" id="PR00035">
    <property type="entry name" value="HTHGNTR"/>
</dbReference>
<keyword evidence="1" id="KW-0805">Transcription regulation</keyword>
<dbReference type="InterPro" id="IPR000524">
    <property type="entry name" value="Tscrpt_reg_HTH_GntR"/>
</dbReference>
<dbReference type="InterPro" id="IPR011663">
    <property type="entry name" value="UTRA"/>
</dbReference>
<dbReference type="GO" id="GO:0003677">
    <property type="term" value="F:DNA binding"/>
    <property type="evidence" value="ECO:0007669"/>
    <property type="project" value="UniProtKB-KW"/>
</dbReference>
<dbReference type="Proteomes" id="UP000605992">
    <property type="component" value="Unassembled WGS sequence"/>
</dbReference>
<dbReference type="GO" id="GO:0045892">
    <property type="term" value="P:negative regulation of DNA-templated transcription"/>
    <property type="evidence" value="ECO:0007669"/>
    <property type="project" value="TreeGrafter"/>
</dbReference>
<dbReference type="InterPro" id="IPR036390">
    <property type="entry name" value="WH_DNA-bd_sf"/>
</dbReference>
<dbReference type="PANTHER" id="PTHR44846">
    <property type="entry name" value="MANNOSYL-D-GLYCERATE TRANSPORT/METABOLISM SYSTEM REPRESSOR MNGR-RELATED"/>
    <property type="match status" value="1"/>
</dbReference>
<dbReference type="InterPro" id="IPR050679">
    <property type="entry name" value="Bact_HTH_transcr_reg"/>
</dbReference>
<dbReference type="EMBL" id="BOOR01000008">
    <property type="protein sequence ID" value="GII53332.1"/>
    <property type="molecule type" value="Genomic_DNA"/>
</dbReference>
<keyword evidence="2" id="KW-0238">DNA-binding</keyword>
<sequence>MAQIDPDSPVPKYFQLREILLDLIESNELPIGAAIPSERELCQRFGLSRMTVRQAVDHLVSEGRLHRVPGKGTFVARPKIELALQLTSFSDDMRARGMEPGSRDLDRRVVRASAHLARELGIPPGDSVHFIERLRTADGEPLSIERAHIPVALAPDLDSYDLSGRSLYALLESRYGLVLDAGELTIDGGIADPGDADLLKMPRGGAVLLLQRRSYVDGVCAELGVSTYRADRYQLRTLLESPTRRP</sequence>
<evidence type="ECO:0000313" key="5">
    <source>
        <dbReference type="EMBL" id="GII53332.1"/>
    </source>
</evidence>
<dbReference type="InterPro" id="IPR028978">
    <property type="entry name" value="Chorismate_lyase_/UTRA_dom_sf"/>
</dbReference>
<dbReference type="Gene3D" id="3.40.1410.10">
    <property type="entry name" value="Chorismate lyase-like"/>
    <property type="match status" value="1"/>
</dbReference>
<dbReference type="FunFam" id="1.10.10.10:FF:000079">
    <property type="entry name" value="GntR family transcriptional regulator"/>
    <property type="match status" value="1"/>
</dbReference>
<dbReference type="PROSITE" id="PS50949">
    <property type="entry name" value="HTH_GNTR"/>
    <property type="match status" value="1"/>
</dbReference>
<organism evidence="5 6">
    <name type="scientific">Planotetraspora thailandica</name>
    <dbReference type="NCBI Taxonomy" id="487172"/>
    <lineage>
        <taxon>Bacteria</taxon>
        <taxon>Bacillati</taxon>
        <taxon>Actinomycetota</taxon>
        <taxon>Actinomycetes</taxon>
        <taxon>Streptosporangiales</taxon>
        <taxon>Streptosporangiaceae</taxon>
        <taxon>Planotetraspora</taxon>
    </lineage>
</organism>
<evidence type="ECO:0000256" key="2">
    <source>
        <dbReference type="ARBA" id="ARBA00023125"/>
    </source>
</evidence>
<feature type="domain" description="HTH gntR-type" evidence="4">
    <location>
        <begin position="10"/>
        <end position="78"/>
    </location>
</feature>
<dbReference type="PANTHER" id="PTHR44846:SF1">
    <property type="entry name" value="MANNOSYL-D-GLYCERATE TRANSPORT_METABOLISM SYSTEM REPRESSOR MNGR-RELATED"/>
    <property type="match status" value="1"/>
</dbReference>
<dbReference type="SMART" id="SM00345">
    <property type="entry name" value="HTH_GNTR"/>
    <property type="match status" value="1"/>
</dbReference>
<dbReference type="RefSeq" id="WP_203943572.1">
    <property type="nucleotide sequence ID" value="NZ_BOOR01000008.1"/>
</dbReference>
<dbReference type="SMART" id="SM00866">
    <property type="entry name" value="UTRA"/>
    <property type="match status" value="1"/>
</dbReference>
<proteinExistence type="predicted"/>
<evidence type="ECO:0000259" key="4">
    <source>
        <dbReference type="PROSITE" id="PS50949"/>
    </source>
</evidence>
<keyword evidence="6" id="KW-1185">Reference proteome</keyword>
<dbReference type="CDD" id="cd07377">
    <property type="entry name" value="WHTH_GntR"/>
    <property type="match status" value="1"/>
</dbReference>
<gene>
    <name evidence="5" type="ORF">Pth03_17210</name>
</gene>
<accession>A0A8J3XSK4</accession>
<dbReference type="Gene3D" id="1.10.10.10">
    <property type="entry name" value="Winged helix-like DNA-binding domain superfamily/Winged helix DNA-binding domain"/>
    <property type="match status" value="1"/>
</dbReference>
<dbReference type="AlphaFoldDB" id="A0A8J3XSK4"/>
<reference evidence="5" key="1">
    <citation type="submission" date="2021-01" db="EMBL/GenBank/DDBJ databases">
        <title>Whole genome shotgun sequence of Planotetraspora thailandica NBRC 104271.</title>
        <authorList>
            <person name="Komaki H."/>
            <person name="Tamura T."/>
        </authorList>
    </citation>
    <scope>NUCLEOTIDE SEQUENCE</scope>
    <source>
        <strain evidence="5">NBRC 104271</strain>
    </source>
</reference>
<dbReference type="SUPFAM" id="SSF64288">
    <property type="entry name" value="Chorismate lyase-like"/>
    <property type="match status" value="1"/>
</dbReference>
<name>A0A8J3XSK4_9ACTN</name>
<dbReference type="Pfam" id="PF07702">
    <property type="entry name" value="UTRA"/>
    <property type="match status" value="1"/>
</dbReference>
<keyword evidence="3" id="KW-0804">Transcription</keyword>